<reference evidence="1 2" key="2">
    <citation type="journal article" date="2022" name="Mol. Ecol. Resour.">
        <title>The genomes of chicory, endive, great burdock and yacon provide insights into Asteraceae paleo-polyploidization history and plant inulin production.</title>
        <authorList>
            <person name="Fan W."/>
            <person name="Wang S."/>
            <person name="Wang H."/>
            <person name="Wang A."/>
            <person name="Jiang F."/>
            <person name="Liu H."/>
            <person name="Zhao H."/>
            <person name="Xu D."/>
            <person name="Zhang Y."/>
        </authorList>
    </citation>
    <scope>NUCLEOTIDE SEQUENCE [LARGE SCALE GENOMIC DNA]</scope>
    <source>
        <strain evidence="2">cv. Yunnan</strain>
        <tissue evidence="1">Leaves</tissue>
    </source>
</reference>
<dbReference type="EMBL" id="CM042021">
    <property type="protein sequence ID" value="KAI3817087.1"/>
    <property type="molecule type" value="Genomic_DNA"/>
</dbReference>
<comment type="caution">
    <text evidence="1">The sequence shown here is derived from an EMBL/GenBank/DDBJ whole genome shotgun (WGS) entry which is preliminary data.</text>
</comment>
<accession>A0ACB9J9Q6</accession>
<sequence length="412" mass="45570">MEGATATATDQQAMILLFLEIAVGQTADTAKQFLQATDWTLDEAIQLFYVGNEFGEVISSPYIPPTDFDLSSPYIPPPDFEVLARNQNMGPSSLGGSPHAAHTSFDAQSSFWEADQGSTLAAGTSRENLASLYRPPVALMYPGSFEQAKEAANCQDKWLLVNVQSTKEVSSHLLNLDTWSNETVAQTITSSFIFWQICDDTEEGSKIVANLELDSVPVTLVVDPITGLKMRLWRGMIQPESLLEDMLDFMNSSPTDHHVSSSHKHPRESSQALPPKIQDETNEDDDQMKVAQALSMITMKSEGFLKDSGAIKDVPKKEKHNYPALPEEPKGDKSLLCRVGFRLPDGSRVQRNFLRSDPIQLLWSFCAAKCGDEKPFRLTHAIPGAVKDVEFDSMLTFDDSSVANSMILVTWE</sequence>
<organism evidence="1 2">
    <name type="scientific">Smallanthus sonchifolius</name>
    <dbReference type="NCBI Taxonomy" id="185202"/>
    <lineage>
        <taxon>Eukaryota</taxon>
        <taxon>Viridiplantae</taxon>
        <taxon>Streptophyta</taxon>
        <taxon>Embryophyta</taxon>
        <taxon>Tracheophyta</taxon>
        <taxon>Spermatophyta</taxon>
        <taxon>Magnoliopsida</taxon>
        <taxon>eudicotyledons</taxon>
        <taxon>Gunneridae</taxon>
        <taxon>Pentapetalae</taxon>
        <taxon>asterids</taxon>
        <taxon>campanulids</taxon>
        <taxon>Asterales</taxon>
        <taxon>Asteraceae</taxon>
        <taxon>Asteroideae</taxon>
        <taxon>Heliantheae alliance</taxon>
        <taxon>Millerieae</taxon>
        <taxon>Smallanthus</taxon>
    </lineage>
</organism>
<reference evidence="2" key="1">
    <citation type="journal article" date="2022" name="Mol. Ecol. Resour.">
        <title>The genomes of chicory, endive, great burdock and yacon provide insights into Asteraceae palaeo-polyploidization history and plant inulin production.</title>
        <authorList>
            <person name="Fan W."/>
            <person name="Wang S."/>
            <person name="Wang H."/>
            <person name="Wang A."/>
            <person name="Jiang F."/>
            <person name="Liu H."/>
            <person name="Zhao H."/>
            <person name="Xu D."/>
            <person name="Zhang Y."/>
        </authorList>
    </citation>
    <scope>NUCLEOTIDE SEQUENCE [LARGE SCALE GENOMIC DNA]</scope>
    <source>
        <strain evidence="2">cv. Yunnan</strain>
    </source>
</reference>
<dbReference type="Proteomes" id="UP001056120">
    <property type="component" value="Linkage Group LG04"/>
</dbReference>
<evidence type="ECO:0000313" key="1">
    <source>
        <dbReference type="EMBL" id="KAI3817087.1"/>
    </source>
</evidence>
<evidence type="ECO:0000313" key="2">
    <source>
        <dbReference type="Proteomes" id="UP001056120"/>
    </source>
</evidence>
<gene>
    <name evidence="1" type="ORF">L1987_10874</name>
</gene>
<proteinExistence type="predicted"/>
<name>A0ACB9J9Q6_9ASTR</name>
<protein>
    <submittedName>
        <fullName evidence="1">Uncharacterized protein</fullName>
    </submittedName>
</protein>
<keyword evidence="2" id="KW-1185">Reference proteome</keyword>